<proteinExistence type="inferred from homology"/>
<reference evidence="7" key="1">
    <citation type="submission" date="2023-05" db="EMBL/GenBank/DDBJ databases">
        <title>Nepenthes gracilis genome sequencing.</title>
        <authorList>
            <person name="Fukushima K."/>
        </authorList>
    </citation>
    <scope>NUCLEOTIDE SEQUENCE</scope>
    <source>
        <strain evidence="7">SING2019-196</strain>
    </source>
</reference>
<feature type="domain" description="Glycoside hydrolase family 31 N-terminal" evidence="6">
    <location>
        <begin position="96"/>
        <end position="287"/>
    </location>
</feature>
<evidence type="ECO:0000313" key="8">
    <source>
        <dbReference type="Proteomes" id="UP001279734"/>
    </source>
</evidence>
<comment type="similarity">
    <text evidence="1 4">Belongs to the glycosyl hydrolase 31 family.</text>
</comment>
<dbReference type="Pfam" id="PF13802">
    <property type="entry name" value="Gal_mutarotas_2"/>
    <property type="match status" value="1"/>
</dbReference>
<name>A0AAD3TEK7_NEPGR</name>
<dbReference type="GO" id="GO:0005975">
    <property type="term" value="P:carbohydrate metabolic process"/>
    <property type="evidence" value="ECO:0007669"/>
    <property type="project" value="InterPro"/>
</dbReference>
<dbReference type="Pfam" id="PF01055">
    <property type="entry name" value="Glyco_hydro_31_2nd"/>
    <property type="match status" value="1"/>
</dbReference>
<dbReference type="SUPFAM" id="SSF74650">
    <property type="entry name" value="Galactose mutarotase-like"/>
    <property type="match status" value="1"/>
</dbReference>
<evidence type="ECO:0000256" key="4">
    <source>
        <dbReference type="RuleBase" id="RU361185"/>
    </source>
</evidence>
<evidence type="ECO:0000259" key="6">
    <source>
        <dbReference type="Pfam" id="PF13802"/>
    </source>
</evidence>
<keyword evidence="2" id="KW-0325">Glycoprotein</keyword>
<dbReference type="Proteomes" id="UP001279734">
    <property type="component" value="Unassembled WGS sequence"/>
</dbReference>
<dbReference type="PANTHER" id="PTHR22762:SF133">
    <property type="entry name" value="P-TYPE DOMAIN-CONTAINING PROTEIN"/>
    <property type="match status" value="1"/>
</dbReference>
<organism evidence="7 8">
    <name type="scientific">Nepenthes gracilis</name>
    <name type="common">Slender pitcher plant</name>
    <dbReference type="NCBI Taxonomy" id="150966"/>
    <lineage>
        <taxon>Eukaryota</taxon>
        <taxon>Viridiplantae</taxon>
        <taxon>Streptophyta</taxon>
        <taxon>Embryophyta</taxon>
        <taxon>Tracheophyta</taxon>
        <taxon>Spermatophyta</taxon>
        <taxon>Magnoliopsida</taxon>
        <taxon>eudicotyledons</taxon>
        <taxon>Gunneridae</taxon>
        <taxon>Pentapetalae</taxon>
        <taxon>Caryophyllales</taxon>
        <taxon>Nepenthaceae</taxon>
        <taxon>Nepenthes</taxon>
    </lineage>
</organism>
<dbReference type="InterPro" id="IPR011013">
    <property type="entry name" value="Gal_mutarotase_sf_dom"/>
</dbReference>
<evidence type="ECO:0000256" key="1">
    <source>
        <dbReference type="ARBA" id="ARBA00007806"/>
    </source>
</evidence>
<comment type="caution">
    <text evidence="7">The sequence shown here is derived from an EMBL/GenBank/DDBJ whole genome shotgun (WGS) entry which is preliminary data.</text>
</comment>
<dbReference type="SUPFAM" id="SSF51445">
    <property type="entry name" value="(Trans)glycosidases"/>
    <property type="match status" value="1"/>
</dbReference>
<keyword evidence="8" id="KW-1185">Reference proteome</keyword>
<dbReference type="CDD" id="cd14752">
    <property type="entry name" value="GH31_N"/>
    <property type="match status" value="1"/>
</dbReference>
<dbReference type="InterPro" id="IPR025887">
    <property type="entry name" value="Glyco_hydro_31_N_dom"/>
</dbReference>
<keyword evidence="4" id="KW-0378">Hydrolase</keyword>
<evidence type="ECO:0000256" key="3">
    <source>
        <dbReference type="ARBA" id="ARBA00041343"/>
    </source>
</evidence>
<dbReference type="GO" id="GO:0004553">
    <property type="term" value="F:hydrolase activity, hydrolyzing O-glycosyl compounds"/>
    <property type="evidence" value="ECO:0007669"/>
    <property type="project" value="InterPro"/>
</dbReference>
<evidence type="ECO:0000313" key="7">
    <source>
        <dbReference type="EMBL" id="GMH27746.1"/>
    </source>
</evidence>
<dbReference type="Gene3D" id="3.20.20.80">
    <property type="entry name" value="Glycosidases"/>
    <property type="match status" value="1"/>
</dbReference>
<evidence type="ECO:0000259" key="5">
    <source>
        <dbReference type="Pfam" id="PF01055"/>
    </source>
</evidence>
<accession>A0AAD3TEK7</accession>
<sequence length="554" mass="62607">MKKDDSVLIKSEETNSHRHLNAFNWERQIRAVLLLCVSLGGVLNLTAAEDAPACPVGYGYTVERAAVDSSGRTLTALLHLIRESSVYGPDIPHLNLTVSLEEDDRLRIRITDANNPRWEIPQEILPRSASNHAPAASYSRRFLPENCIQDSQTPPAAQTIVSHPNSDLIFNLYNTTPFGFSVIRRSSGDVLFNASAVPTLSESILCFKDQYIQISSSLPVGRSNLYGLGEHTKPTFRLDENQTFTLWNADIASSNLHLNLYGSHPFYMDVRSPDGTAHGVLLLNSNGMDIGYNGDRITYKVIGGIIDLYIFAGPRPDQVIVQYTELIGRPTPMPYWSFGFHQCRYGYHNFHQLEAVVAGYAKARIPLDVMWTDIDYMDGYKDFTLDPVNFPLDKMKQFVGKLHKNDQRYVVILDPGINVNETYGTFIRGMQADVFIKRDGAAYLGVVWPGEVYFPDFLKPAASTFWSDEIRRFRDLLPVDGLWIDMNEISNFITSPPTPYSTLDNPLTRSTIVAINDPLIIRQYQQRLYTSVTLSHIMPTIFMDIQKLKLQMPH</sequence>
<dbReference type="InterPro" id="IPR000322">
    <property type="entry name" value="Glyco_hydro_31_TIM"/>
</dbReference>
<dbReference type="InterPro" id="IPR017853">
    <property type="entry name" value="GH"/>
</dbReference>
<dbReference type="Gene3D" id="2.60.40.1760">
    <property type="entry name" value="glycosyl hydrolase (family 31)"/>
    <property type="match status" value="1"/>
</dbReference>
<dbReference type="GO" id="GO:0030246">
    <property type="term" value="F:carbohydrate binding"/>
    <property type="evidence" value="ECO:0007669"/>
    <property type="project" value="InterPro"/>
</dbReference>
<protein>
    <recommendedName>
        <fullName evidence="3">Maltase</fullName>
    </recommendedName>
</protein>
<dbReference type="PROSITE" id="PS00129">
    <property type="entry name" value="GLYCOSYL_HYDROL_F31_1"/>
    <property type="match status" value="1"/>
</dbReference>
<dbReference type="PANTHER" id="PTHR22762">
    <property type="entry name" value="ALPHA-GLUCOSIDASE"/>
    <property type="match status" value="1"/>
</dbReference>
<evidence type="ECO:0000256" key="2">
    <source>
        <dbReference type="ARBA" id="ARBA00023180"/>
    </source>
</evidence>
<dbReference type="AlphaFoldDB" id="A0AAD3TEK7"/>
<keyword evidence="4" id="KW-0326">Glycosidase</keyword>
<gene>
    <name evidence="7" type="ORF">Nepgr_029589</name>
</gene>
<feature type="domain" description="Glycoside hydrolase family 31 TIM barrel" evidence="5">
    <location>
        <begin position="331"/>
        <end position="501"/>
    </location>
</feature>
<dbReference type="EMBL" id="BSYO01000033">
    <property type="protein sequence ID" value="GMH27746.1"/>
    <property type="molecule type" value="Genomic_DNA"/>
</dbReference>
<dbReference type="InterPro" id="IPR030458">
    <property type="entry name" value="Glyco_hydro_31_AS"/>
</dbReference>